<dbReference type="Proteomes" id="UP000325116">
    <property type="component" value="Unassembled WGS sequence"/>
</dbReference>
<evidence type="ECO:0000313" key="10">
    <source>
        <dbReference type="Proteomes" id="UP000325116"/>
    </source>
</evidence>
<comment type="caution">
    <text evidence="1">The sequence shown here is derived from an EMBL/GenBank/DDBJ whole genome shotgun (WGS) entry which is preliminary data.</text>
</comment>
<dbReference type="SUPFAM" id="SSF51197">
    <property type="entry name" value="Clavaminate synthase-like"/>
    <property type="match status" value="1"/>
</dbReference>
<proteinExistence type="predicted"/>
<evidence type="ECO:0000313" key="8">
    <source>
        <dbReference type="Proteomes" id="UP000324638"/>
    </source>
</evidence>
<evidence type="ECO:0000313" key="1">
    <source>
        <dbReference type="EMBL" id="TXJ13432.1"/>
    </source>
</evidence>
<evidence type="ECO:0000313" key="9">
    <source>
        <dbReference type="Proteomes" id="UP000324707"/>
    </source>
</evidence>
<dbReference type="EMBL" id="SAXU01000001">
    <property type="protein sequence ID" value="TXJ20389.1"/>
    <property type="molecule type" value="Genomic_DNA"/>
</dbReference>
<organism evidence="1 10">
    <name type="scientific">Brachyspira aalborgi</name>
    <dbReference type="NCBI Taxonomy" id="29522"/>
    <lineage>
        <taxon>Bacteria</taxon>
        <taxon>Pseudomonadati</taxon>
        <taxon>Spirochaetota</taxon>
        <taxon>Spirochaetia</taxon>
        <taxon>Brachyspirales</taxon>
        <taxon>Brachyspiraceae</taxon>
        <taxon>Brachyspira</taxon>
    </lineage>
</organism>
<name>A0A5C8CP90_9SPIR</name>
<dbReference type="GO" id="GO:0005829">
    <property type="term" value="C:cytosol"/>
    <property type="evidence" value="ECO:0007669"/>
    <property type="project" value="TreeGrafter"/>
</dbReference>
<dbReference type="RefSeq" id="WP_147559777.1">
    <property type="nucleotide sequence ID" value="NZ_SAXT01000001.1"/>
</dbReference>
<dbReference type="EMBL" id="SAXT01000001">
    <property type="protein sequence ID" value="TXJ13432.1"/>
    <property type="molecule type" value="Genomic_DNA"/>
</dbReference>
<dbReference type="PANTHER" id="PTHR34986:SF1">
    <property type="entry name" value="PROTEIN YIAL"/>
    <property type="match status" value="1"/>
</dbReference>
<dbReference type="PANTHER" id="PTHR34986">
    <property type="entry name" value="EVOLVED BETA-GALACTOSIDASE SUBUNIT BETA"/>
    <property type="match status" value="1"/>
</dbReference>
<evidence type="ECO:0000313" key="5">
    <source>
        <dbReference type="EMBL" id="TXJ61037.1"/>
    </source>
</evidence>
<dbReference type="Gene3D" id="2.60.120.370">
    <property type="entry name" value="YhcH/YjgK/YiaL"/>
    <property type="match status" value="1"/>
</dbReference>
<evidence type="ECO:0000313" key="3">
    <source>
        <dbReference type="EMBL" id="TXJ34697.1"/>
    </source>
</evidence>
<reference evidence="1" key="2">
    <citation type="submission" date="2019-01" db="EMBL/GenBank/DDBJ databases">
        <authorList>
            <person name="Thorell K."/>
        </authorList>
    </citation>
    <scope>NUCLEOTIDE SEQUENCE</scope>
    <source>
        <strain evidence="2">513A</strain>
        <strain evidence="5">PC2022III</strain>
        <strain evidence="4">PC3939II</strain>
        <strain evidence="3">PC5538III-lc</strain>
        <strain evidence="1">W1</strain>
    </source>
</reference>
<dbReference type="AlphaFoldDB" id="A0A5C8CP90"/>
<evidence type="ECO:0000313" key="7">
    <source>
        <dbReference type="Proteomes" id="UP000322307"/>
    </source>
</evidence>
<evidence type="ECO:0000313" key="2">
    <source>
        <dbReference type="EMBL" id="TXJ20389.1"/>
    </source>
</evidence>
<dbReference type="InterPro" id="IPR037012">
    <property type="entry name" value="NanQ/TabA/YiaL_sf"/>
</dbReference>
<accession>A0A5C8CP90</accession>
<evidence type="ECO:0000313" key="6">
    <source>
        <dbReference type="Proteomes" id="UP000322188"/>
    </source>
</evidence>
<dbReference type="Proteomes" id="UP000324638">
    <property type="component" value="Unassembled WGS sequence"/>
</dbReference>
<dbReference type="GeneID" id="61066068"/>
<evidence type="ECO:0000313" key="4">
    <source>
        <dbReference type="EMBL" id="TXJ49352.1"/>
    </source>
</evidence>
<dbReference type="Proteomes" id="UP000322307">
    <property type="component" value="Unassembled WGS sequence"/>
</dbReference>
<dbReference type="Proteomes" id="UP000324707">
    <property type="component" value="Unassembled WGS sequence"/>
</dbReference>
<dbReference type="EMBL" id="SAYK01000003">
    <property type="protein sequence ID" value="TXJ61037.1"/>
    <property type="molecule type" value="Genomic_DNA"/>
</dbReference>
<dbReference type="Proteomes" id="UP000322188">
    <property type="component" value="Unassembled WGS sequence"/>
</dbReference>
<reference evidence="6 7" key="1">
    <citation type="journal article" date="1992" name="Lakartidningen">
        <title>[Penicillin V and not amoxicillin is the first choice preparation in acute otitis].</title>
        <authorList>
            <person name="Kamme C."/>
            <person name="Lundgren K."/>
            <person name="Prellner K."/>
        </authorList>
    </citation>
    <scope>NUCLEOTIDE SEQUENCE [LARGE SCALE GENOMIC DNA]</scope>
    <source>
        <strain evidence="2 8">513A</strain>
        <strain evidence="5 6">PC2022III</strain>
        <strain evidence="4 7">PC3939II</strain>
        <strain evidence="3 9">PC5538III-lc</strain>
        <strain evidence="1 10">W1</strain>
    </source>
</reference>
<dbReference type="EMBL" id="SAYE01000015">
    <property type="protein sequence ID" value="TXJ49352.1"/>
    <property type="molecule type" value="Genomic_DNA"/>
</dbReference>
<gene>
    <name evidence="3" type="ORF">EPJ69_01845</name>
    <name evidence="5" type="ORF">EPJ74_02000</name>
    <name evidence="2" type="ORF">EPJ79_04370</name>
    <name evidence="1" type="ORF">EPJ80_01435</name>
    <name evidence="4" type="ORF">EPJ84_10330</name>
</gene>
<protein>
    <submittedName>
        <fullName evidence="1">DUF386 domain-containing protein</fullName>
    </submittedName>
</protein>
<dbReference type="InterPro" id="IPR004375">
    <property type="entry name" value="NanQ/TabA/YiaL"/>
</dbReference>
<sequence length="154" mass="17822">MILKPLKSEFNKDFHDRIWKAKNYVREHYEDLKKLSVGQHKLDKEICEGAYINIAEYDNKDNPPWESHLEFVDIQIIFEGAEDYIIANTSELKPKEYDKATDYHNWEGEGAVRLTLTPGNILILLPYDAHRVGLAPKTGKTHVKKGIVKVPYKA</sequence>
<dbReference type="Pfam" id="PF04074">
    <property type="entry name" value="DUF386"/>
    <property type="match status" value="1"/>
</dbReference>
<dbReference type="EMBL" id="SAXX01000004">
    <property type="protein sequence ID" value="TXJ34697.1"/>
    <property type="molecule type" value="Genomic_DNA"/>
</dbReference>
<dbReference type="NCBIfam" id="TIGR00022">
    <property type="entry name" value="YhcH/YjgK/YiaL family protein"/>
    <property type="match status" value="1"/>
</dbReference>